<organism evidence="2 3">
    <name type="scientific">Noviherbaspirillum galbum</name>
    <dbReference type="NCBI Taxonomy" id="2709383"/>
    <lineage>
        <taxon>Bacteria</taxon>
        <taxon>Pseudomonadati</taxon>
        <taxon>Pseudomonadota</taxon>
        <taxon>Betaproteobacteria</taxon>
        <taxon>Burkholderiales</taxon>
        <taxon>Oxalobacteraceae</taxon>
        <taxon>Noviherbaspirillum</taxon>
    </lineage>
</organism>
<proteinExistence type="predicted"/>
<gene>
    <name evidence="2" type="ORF">G3574_23085</name>
</gene>
<dbReference type="EMBL" id="JAAIVB010000078">
    <property type="protein sequence ID" value="NEX63977.1"/>
    <property type="molecule type" value="Genomic_DNA"/>
</dbReference>
<evidence type="ECO:0008006" key="4">
    <source>
        <dbReference type="Google" id="ProtNLM"/>
    </source>
</evidence>
<sequence>MTTSLFSARTLATLMLSSALAACGGSSHDAGISGTISGLTTGPLILYNGFNSINLGEGSTGFAFGTRLPLGTVYNVSITSVPSTLSCAVNNASGVATGDVNNVQVVCVPNNNLGGTVTGLRTSGLALTNGSDTVSVPANATSFVFSRRVGQGYPYGVTILTQPTGQTCSLANAVGTMGVADINSVQVTCS</sequence>
<accession>A0A6B3ST85</accession>
<name>A0A6B3ST85_9BURK</name>
<reference evidence="2 3" key="1">
    <citation type="submission" date="2020-02" db="EMBL/GenBank/DDBJ databases">
        <authorList>
            <person name="Kim M.K."/>
        </authorList>
    </citation>
    <scope>NUCLEOTIDE SEQUENCE [LARGE SCALE GENOMIC DNA]</scope>
    <source>
        <strain evidence="2 3">17J57-3</strain>
    </source>
</reference>
<evidence type="ECO:0000313" key="3">
    <source>
        <dbReference type="Proteomes" id="UP000482155"/>
    </source>
</evidence>
<evidence type="ECO:0000313" key="2">
    <source>
        <dbReference type="EMBL" id="NEX63977.1"/>
    </source>
</evidence>
<keyword evidence="3" id="KW-1185">Reference proteome</keyword>
<dbReference type="AlphaFoldDB" id="A0A6B3ST85"/>
<feature type="signal peptide" evidence="1">
    <location>
        <begin position="1"/>
        <end position="21"/>
    </location>
</feature>
<protein>
    <recommendedName>
        <fullName evidence="4">Lipoprotein</fullName>
    </recommendedName>
</protein>
<dbReference type="Proteomes" id="UP000482155">
    <property type="component" value="Unassembled WGS sequence"/>
</dbReference>
<dbReference type="RefSeq" id="WP_163967908.1">
    <property type="nucleotide sequence ID" value="NZ_JAAIVB010000078.1"/>
</dbReference>
<feature type="chain" id="PRO_5025656442" description="Lipoprotein" evidence="1">
    <location>
        <begin position="22"/>
        <end position="190"/>
    </location>
</feature>
<comment type="caution">
    <text evidence="2">The sequence shown here is derived from an EMBL/GenBank/DDBJ whole genome shotgun (WGS) entry which is preliminary data.</text>
</comment>
<evidence type="ECO:0000256" key="1">
    <source>
        <dbReference type="SAM" id="SignalP"/>
    </source>
</evidence>
<keyword evidence="1" id="KW-0732">Signal</keyword>